<keyword evidence="2" id="KW-1185">Reference proteome</keyword>
<dbReference type="Proteomes" id="UP001056648">
    <property type="component" value="Chromosome 2"/>
</dbReference>
<evidence type="ECO:0000313" key="1">
    <source>
        <dbReference type="EMBL" id="USE79515.1"/>
    </source>
</evidence>
<organism evidence="1 2">
    <name type="scientific">Cupriavidus gilardii</name>
    <dbReference type="NCBI Taxonomy" id="82541"/>
    <lineage>
        <taxon>Bacteria</taxon>
        <taxon>Pseudomonadati</taxon>
        <taxon>Pseudomonadota</taxon>
        <taxon>Betaproteobacteria</taxon>
        <taxon>Burkholderiales</taxon>
        <taxon>Burkholderiaceae</taxon>
        <taxon>Cupriavidus</taxon>
    </lineage>
</organism>
<reference evidence="1" key="1">
    <citation type="submission" date="2022-06" db="EMBL/GenBank/DDBJ databases">
        <title>Complete genome sequence and characterization of Cupriavidus gilardii QJ1 isolated from contaminating cells.</title>
        <authorList>
            <person name="Qi J."/>
        </authorList>
    </citation>
    <scope>NUCLEOTIDE SEQUENCE</scope>
    <source>
        <strain evidence="1">QJ1</strain>
    </source>
</reference>
<sequence>MQNLHPAIAEALRPFAPPRVSCDTKTLSSGALLTFRGKDADEVYEAALSRKNAIDIYRSPAVVARLWDGDEYVVQVRYYGLD</sequence>
<accession>A0ABY4VXL8</accession>
<name>A0ABY4VXL8_9BURK</name>
<evidence type="ECO:0008006" key="3">
    <source>
        <dbReference type="Google" id="ProtNLM"/>
    </source>
</evidence>
<gene>
    <name evidence="1" type="ORF">NDR89_23270</name>
</gene>
<evidence type="ECO:0000313" key="2">
    <source>
        <dbReference type="Proteomes" id="UP001056648"/>
    </source>
</evidence>
<dbReference type="EMBL" id="CP098736">
    <property type="protein sequence ID" value="USE79515.1"/>
    <property type="molecule type" value="Genomic_DNA"/>
</dbReference>
<protein>
    <recommendedName>
        <fullName evidence="3">KTSC domain-containing protein</fullName>
    </recommendedName>
</protein>
<dbReference type="RefSeq" id="WP_252252972.1">
    <property type="nucleotide sequence ID" value="NZ_CP098736.1"/>
</dbReference>
<proteinExistence type="predicted"/>